<dbReference type="GO" id="GO:0005524">
    <property type="term" value="F:ATP binding"/>
    <property type="evidence" value="ECO:0007669"/>
    <property type="project" value="UniProtKB-UniRule"/>
</dbReference>
<comment type="subunit">
    <text evidence="1">Monomer.</text>
</comment>
<dbReference type="GO" id="GO:0004674">
    <property type="term" value="F:protein serine/threonine kinase activity"/>
    <property type="evidence" value="ECO:0007669"/>
    <property type="project" value="UniProtKB-KW"/>
</dbReference>
<evidence type="ECO:0000256" key="6">
    <source>
        <dbReference type="SAM" id="MobiDB-lite"/>
    </source>
</evidence>
<keyword evidence="9" id="KW-1185">Reference proteome</keyword>
<keyword evidence="5" id="KW-0808">Transferase</keyword>
<accession>A0A077ZTY9</accession>
<dbReference type="PROSITE" id="PS00108">
    <property type="entry name" value="PROTEIN_KINASE_ST"/>
    <property type="match status" value="1"/>
</dbReference>
<dbReference type="InterPro" id="IPR008271">
    <property type="entry name" value="Ser/Thr_kinase_AS"/>
</dbReference>
<dbReference type="Pfam" id="PF00069">
    <property type="entry name" value="Pkinase"/>
    <property type="match status" value="1"/>
</dbReference>
<dbReference type="FunCoup" id="A0A077ZTY9">
    <property type="interactions" value="1"/>
</dbReference>
<dbReference type="SUPFAM" id="SSF56112">
    <property type="entry name" value="Protein kinase-like (PK-like)"/>
    <property type="match status" value="1"/>
</dbReference>
<feature type="binding site" evidence="4">
    <location>
        <position position="92"/>
    </location>
    <ligand>
        <name>ATP</name>
        <dbReference type="ChEBI" id="CHEBI:30616"/>
    </ligand>
</feature>
<dbReference type="Gene3D" id="1.10.510.10">
    <property type="entry name" value="Transferase(Phosphotransferase) domain 1"/>
    <property type="match status" value="1"/>
</dbReference>
<dbReference type="SMART" id="SM00220">
    <property type="entry name" value="S_TKc"/>
    <property type="match status" value="1"/>
</dbReference>
<evidence type="ECO:0000313" key="9">
    <source>
        <dbReference type="Proteomes" id="UP000039865"/>
    </source>
</evidence>
<comment type="similarity">
    <text evidence="5">Belongs to the protein kinase superfamily.</text>
</comment>
<keyword evidence="3 4" id="KW-0067">ATP-binding</keyword>
<evidence type="ECO:0000313" key="8">
    <source>
        <dbReference type="EMBL" id="CDW71916.1"/>
    </source>
</evidence>
<dbReference type="Gene3D" id="3.30.200.20">
    <property type="entry name" value="Phosphorylase Kinase, domain 1"/>
    <property type="match status" value="1"/>
</dbReference>
<dbReference type="InParanoid" id="A0A077ZTY9"/>
<dbReference type="OrthoDB" id="68483at2759"/>
<name>A0A077ZTY9_STYLE</name>
<protein>
    <recommendedName>
        <fullName evidence="7">Protein kinase domain-containing protein</fullName>
    </recommendedName>
</protein>
<gene>
    <name evidence="8" type="primary">Contig18389.g887</name>
    <name evidence="8" type="ORF">STYLEM_867</name>
</gene>
<sequence length="439" mass="51227">MVECSQNINIVKQHNSDHIPIQEQLNDSTPKTNKESPTHYVIETNEVIQGYDENGRRQVNQYVFLKTIGQGAFGKVKLAHLKDDPCQLFAVKIFRKSHLRKKKEYFRKKEGGMGFKSQLQNVQQEIAIMKKLVHPNLIQLYEVIDYDEGDKLYMIMDYAENGEILKWNQKTCKFSPFRAGQAYLLESEIKKFMRHCIRGLHFMHTNNIVHRDIKPQNLLITSKLKAKLGDFGVSQLFEKGDDDKISKTEGTYHFMAPECCDPDVESFSGKAADIWALGVTLYCMVFNELPFWDETEFGIIQKIHREEIKISDSRQISPGLRHLLSRMLEKNPENRASITELRENDWINEELASLVNSLKQTYNMHLLLFTEQFLLQVQISDYLLYLKQKKFGKQWKKNASNKAMLERQKSKEQDEASPKDDQILHQDVNNQMAKLDMNL</sequence>
<dbReference type="Proteomes" id="UP000039865">
    <property type="component" value="Unassembled WGS sequence"/>
</dbReference>
<dbReference type="PROSITE" id="PS00107">
    <property type="entry name" value="PROTEIN_KINASE_ATP"/>
    <property type="match status" value="1"/>
</dbReference>
<dbReference type="InterPro" id="IPR000719">
    <property type="entry name" value="Prot_kinase_dom"/>
</dbReference>
<dbReference type="EMBL" id="CCKQ01000817">
    <property type="protein sequence ID" value="CDW71916.1"/>
    <property type="molecule type" value="Genomic_DNA"/>
</dbReference>
<dbReference type="InterPro" id="IPR017441">
    <property type="entry name" value="Protein_kinase_ATP_BS"/>
</dbReference>
<evidence type="ECO:0000256" key="1">
    <source>
        <dbReference type="ARBA" id="ARBA00011245"/>
    </source>
</evidence>
<feature type="region of interest" description="Disordered" evidence="6">
    <location>
        <begin position="15"/>
        <end position="36"/>
    </location>
</feature>
<dbReference type="CDD" id="cd14008">
    <property type="entry name" value="STKc_LKB1_CaMKK"/>
    <property type="match status" value="1"/>
</dbReference>
<evidence type="ECO:0000259" key="7">
    <source>
        <dbReference type="PROSITE" id="PS50011"/>
    </source>
</evidence>
<keyword evidence="2 4" id="KW-0547">Nucleotide-binding</keyword>
<dbReference type="PANTHER" id="PTHR24346">
    <property type="entry name" value="MAP/MICROTUBULE AFFINITY-REGULATING KINASE"/>
    <property type="match status" value="1"/>
</dbReference>
<evidence type="ECO:0000256" key="3">
    <source>
        <dbReference type="ARBA" id="ARBA00022840"/>
    </source>
</evidence>
<dbReference type="InterPro" id="IPR011009">
    <property type="entry name" value="Kinase-like_dom_sf"/>
</dbReference>
<keyword evidence="5" id="KW-0418">Kinase</keyword>
<evidence type="ECO:0000256" key="5">
    <source>
        <dbReference type="RuleBase" id="RU000304"/>
    </source>
</evidence>
<keyword evidence="5" id="KW-0723">Serine/threonine-protein kinase</keyword>
<dbReference type="PROSITE" id="PS50011">
    <property type="entry name" value="PROTEIN_KINASE_DOM"/>
    <property type="match status" value="1"/>
</dbReference>
<dbReference type="GO" id="GO:0035556">
    <property type="term" value="P:intracellular signal transduction"/>
    <property type="evidence" value="ECO:0007669"/>
    <property type="project" value="TreeGrafter"/>
</dbReference>
<organism evidence="8 9">
    <name type="scientific">Stylonychia lemnae</name>
    <name type="common">Ciliate</name>
    <dbReference type="NCBI Taxonomy" id="5949"/>
    <lineage>
        <taxon>Eukaryota</taxon>
        <taxon>Sar</taxon>
        <taxon>Alveolata</taxon>
        <taxon>Ciliophora</taxon>
        <taxon>Intramacronucleata</taxon>
        <taxon>Spirotrichea</taxon>
        <taxon>Stichotrichia</taxon>
        <taxon>Sporadotrichida</taxon>
        <taxon>Oxytrichidae</taxon>
        <taxon>Stylonychinae</taxon>
        <taxon>Stylonychia</taxon>
    </lineage>
</organism>
<feature type="region of interest" description="Disordered" evidence="6">
    <location>
        <begin position="397"/>
        <end position="427"/>
    </location>
</feature>
<dbReference type="AlphaFoldDB" id="A0A077ZTY9"/>
<reference evidence="8 9" key="1">
    <citation type="submission" date="2014-06" db="EMBL/GenBank/DDBJ databases">
        <authorList>
            <person name="Swart Estienne"/>
        </authorList>
    </citation>
    <scope>NUCLEOTIDE SEQUENCE [LARGE SCALE GENOMIC DNA]</scope>
    <source>
        <strain evidence="8 9">130c</strain>
    </source>
</reference>
<dbReference type="GO" id="GO:0005737">
    <property type="term" value="C:cytoplasm"/>
    <property type="evidence" value="ECO:0007669"/>
    <property type="project" value="TreeGrafter"/>
</dbReference>
<dbReference type="OMA" id="KHLIERM"/>
<dbReference type="FunFam" id="1.10.510.10:FF:000571">
    <property type="entry name" value="Maternal embryonic leucine zipper kinase"/>
    <property type="match status" value="1"/>
</dbReference>
<proteinExistence type="inferred from homology"/>
<feature type="domain" description="Protein kinase" evidence="7">
    <location>
        <begin position="62"/>
        <end position="347"/>
    </location>
</feature>
<evidence type="ECO:0000256" key="4">
    <source>
        <dbReference type="PROSITE-ProRule" id="PRU10141"/>
    </source>
</evidence>
<evidence type="ECO:0000256" key="2">
    <source>
        <dbReference type="ARBA" id="ARBA00022741"/>
    </source>
</evidence>
<dbReference type="PANTHER" id="PTHR24346:SF77">
    <property type="entry name" value="SERINE THREONINE PROTEIN KINASE"/>
    <property type="match status" value="1"/>
</dbReference>
<feature type="compositionally biased region" description="Basic and acidic residues" evidence="6">
    <location>
        <begin position="404"/>
        <end position="424"/>
    </location>
</feature>